<reference evidence="2" key="1">
    <citation type="thesis" date="2020" institute="ProQuest LLC" country="789 East Eisenhower Parkway, Ann Arbor, MI, USA">
        <title>Comparative Genomics and Chromosome Evolution.</title>
        <authorList>
            <person name="Mudd A.B."/>
        </authorList>
    </citation>
    <scope>NUCLEOTIDE SEQUENCE</scope>
    <source>
        <strain evidence="2">237g6f4</strain>
        <tissue evidence="2">Blood</tissue>
    </source>
</reference>
<keyword evidence="3" id="KW-1185">Reference proteome</keyword>
<name>A0AAV7DAC7_ENGPU</name>
<dbReference type="EMBL" id="WNYA01000001">
    <property type="protein sequence ID" value="KAG8593940.1"/>
    <property type="molecule type" value="Genomic_DNA"/>
</dbReference>
<dbReference type="InterPro" id="IPR036116">
    <property type="entry name" value="FN3_sf"/>
</dbReference>
<dbReference type="Proteomes" id="UP000824782">
    <property type="component" value="Unassembled WGS sequence"/>
</dbReference>
<dbReference type="Pfam" id="PF00041">
    <property type="entry name" value="fn3"/>
    <property type="match status" value="1"/>
</dbReference>
<accession>A0AAV7DAC7</accession>
<dbReference type="InterPro" id="IPR003961">
    <property type="entry name" value="FN3_dom"/>
</dbReference>
<dbReference type="CDD" id="cd00063">
    <property type="entry name" value="FN3"/>
    <property type="match status" value="1"/>
</dbReference>
<dbReference type="Gene3D" id="2.60.40.10">
    <property type="entry name" value="Immunoglobulins"/>
    <property type="match status" value="2"/>
</dbReference>
<gene>
    <name evidence="2" type="ORF">GDO81_000997</name>
</gene>
<dbReference type="PROSITE" id="PS50853">
    <property type="entry name" value="FN3"/>
    <property type="match status" value="1"/>
</dbReference>
<protein>
    <recommendedName>
        <fullName evidence="1">Fibronectin type-III domain-containing protein</fullName>
    </recommendedName>
</protein>
<evidence type="ECO:0000313" key="3">
    <source>
        <dbReference type="Proteomes" id="UP000824782"/>
    </source>
</evidence>
<comment type="caution">
    <text evidence="2">The sequence shown here is derived from an EMBL/GenBank/DDBJ whole genome shotgun (WGS) entry which is preliminary data.</text>
</comment>
<feature type="domain" description="Fibronectin type-III" evidence="1">
    <location>
        <begin position="356"/>
        <end position="453"/>
    </location>
</feature>
<evidence type="ECO:0000313" key="2">
    <source>
        <dbReference type="EMBL" id="KAG8593940.1"/>
    </source>
</evidence>
<dbReference type="AlphaFoldDB" id="A0AAV7DAC7"/>
<dbReference type="SUPFAM" id="SSF49265">
    <property type="entry name" value="Fibronectin type III"/>
    <property type="match status" value="1"/>
</dbReference>
<dbReference type="SMART" id="SM00060">
    <property type="entry name" value="FN3"/>
    <property type="match status" value="2"/>
</dbReference>
<evidence type="ECO:0000259" key="1">
    <source>
        <dbReference type="PROSITE" id="PS50853"/>
    </source>
</evidence>
<dbReference type="InterPro" id="IPR013783">
    <property type="entry name" value="Ig-like_fold"/>
</dbReference>
<organism evidence="2 3">
    <name type="scientific">Engystomops pustulosus</name>
    <name type="common">Tungara frog</name>
    <name type="synonym">Physalaemus pustulosus</name>
    <dbReference type="NCBI Taxonomy" id="76066"/>
    <lineage>
        <taxon>Eukaryota</taxon>
        <taxon>Metazoa</taxon>
        <taxon>Chordata</taxon>
        <taxon>Craniata</taxon>
        <taxon>Vertebrata</taxon>
        <taxon>Euteleostomi</taxon>
        <taxon>Amphibia</taxon>
        <taxon>Batrachia</taxon>
        <taxon>Anura</taxon>
        <taxon>Neobatrachia</taxon>
        <taxon>Hyloidea</taxon>
        <taxon>Leptodactylidae</taxon>
        <taxon>Leiuperinae</taxon>
        <taxon>Engystomops</taxon>
    </lineage>
</organism>
<sequence length="462" mass="51560">MSSPTEEPRDLAMLPAGETVGVAPWIMPGPWMAMGPVLTITVDGAFTWVTARGLAAEEEEVFGDPDHTSRPWSSGALLQGELDTLSWLQVVQALWQVRPLDRPAGNKYLPSGVVLGGEAIATLLIEEPDHAGEQCEFALDGHQSHYFQIRQTYKEGVWSEWSEPIFVPAEIGPVQIVNLTTSRSNISGIRTISLHWKPHTKEEGNMNYHINVSFLHCCNVTTSHLSEYNWFQANISRAAYNVTVIASNQVQSASPWSTVIEEDWAAIPFQNVTLSGNNLTIKWKGEKAGKSSYCIVWKTRETKGEIYIELVGNNNVTILTDNFLPMKCYRIHIHKISKSQITLGTTYYLKPSSSIGPRNLTVINVTVDSILLKWDAFDLYECQEILQNWVITREDHATNVSKLSYANSSVTQYLVEGLPLGFNYTFEVKGITIFGEKTGSSFKSVSSPWTGNPHNVKYPAQF</sequence>
<proteinExistence type="predicted"/>